<dbReference type="AlphaFoldDB" id="A0A2R6QE51"/>
<dbReference type="Proteomes" id="UP000241394">
    <property type="component" value="Chromosome LG17"/>
</dbReference>
<proteinExistence type="predicted"/>
<name>A0A2R6QE51_ACTCC</name>
<dbReference type="InterPro" id="IPR006502">
    <property type="entry name" value="PDDEXK-like"/>
</dbReference>
<protein>
    <submittedName>
        <fullName evidence="2">Translation initiation factor IF-2 like</fullName>
    </submittedName>
</protein>
<dbReference type="OMA" id="VVKEWKP"/>
<feature type="region of interest" description="Disordered" evidence="1">
    <location>
        <begin position="1"/>
        <end position="24"/>
    </location>
</feature>
<gene>
    <name evidence="2" type="ORF">CEY00_Acc19507</name>
</gene>
<accession>A0A2R6QE51</accession>
<dbReference type="InParanoid" id="A0A2R6QE51"/>
<keyword evidence="3" id="KW-1185">Reference proteome</keyword>
<dbReference type="GO" id="GO:0003743">
    <property type="term" value="F:translation initiation factor activity"/>
    <property type="evidence" value="ECO:0007669"/>
    <property type="project" value="UniProtKB-KW"/>
</dbReference>
<feature type="compositionally biased region" description="Basic and acidic residues" evidence="1">
    <location>
        <begin position="303"/>
        <end position="315"/>
    </location>
</feature>
<comment type="caution">
    <text evidence="2">The sequence shown here is derived from an EMBL/GenBank/DDBJ whole genome shotgun (WGS) entry which is preliminary data.</text>
</comment>
<dbReference type="PANTHER" id="PTHR31579:SF14">
    <property type="entry name" value="RNA POLYMERASE SUBUNIT BETA-BETA PROTEIN, PUTATIVE (DUF506)-RELATED"/>
    <property type="match status" value="1"/>
</dbReference>
<dbReference type="NCBIfam" id="TIGR01615">
    <property type="entry name" value="A_thal_3542"/>
    <property type="match status" value="1"/>
</dbReference>
<feature type="region of interest" description="Disordered" evidence="1">
    <location>
        <begin position="299"/>
        <end position="322"/>
    </location>
</feature>
<sequence length="389" mass="43603">MPFPMKIQPIDYNSPDESTRNESVKPVAKSRFKRLFERQFLSVLRTSAAEKIAGVEESPCNKDGSGEFEPSSVCLAKMVQNFIEDNDKQSATVRCGRSRCNCFHGNCNDSSEDEFDSFNSFGDSNLISSADACEVLKSLVLCASVSERNLLADTSKIVEKNKISKRKDDNCRKIVIDGLLTLGYDASICKSRWEKSPSYPAGEYDYVDVMVEGDRLIIDIDFRSEFEIARSTKSYKTILQVLPAIFVGRADRLQRIIGVVSEAAKQSLKKKEMHFPPWRKAEYVKAKWLSPYTRTTPTLDQNISHESDLKPEKNKPLIPTKSNSGETELIFEERVGSSVDTDCDEAVFTLSEEEMVVVKKLEPPEIKPKNSHVGVKIVTGLASAIEDKP</sequence>
<dbReference type="Pfam" id="PF04720">
    <property type="entry name" value="PDDEXK_6"/>
    <property type="match status" value="1"/>
</dbReference>
<evidence type="ECO:0000313" key="3">
    <source>
        <dbReference type="Proteomes" id="UP000241394"/>
    </source>
</evidence>
<dbReference type="STRING" id="1590841.A0A2R6QE51"/>
<dbReference type="FunCoup" id="A0A2R6QE51">
    <property type="interactions" value="1169"/>
</dbReference>
<dbReference type="Gramene" id="PSS06345">
    <property type="protein sequence ID" value="PSS06345"/>
    <property type="gene ID" value="CEY00_Acc19507"/>
</dbReference>
<dbReference type="PANTHER" id="PTHR31579">
    <property type="entry name" value="OS03G0796600 PROTEIN"/>
    <property type="match status" value="1"/>
</dbReference>
<reference evidence="2 3" key="1">
    <citation type="submission" date="2017-07" db="EMBL/GenBank/DDBJ databases">
        <title>An improved, manually edited Actinidia chinensis var. chinensis (kiwifruit) genome highlights the challenges associated with draft genomes and gene prediction in plants.</title>
        <authorList>
            <person name="Pilkington S."/>
            <person name="Crowhurst R."/>
            <person name="Hilario E."/>
            <person name="Nardozza S."/>
            <person name="Fraser L."/>
            <person name="Peng Y."/>
            <person name="Gunaseelan K."/>
            <person name="Simpson R."/>
            <person name="Tahir J."/>
            <person name="Deroles S."/>
            <person name="Templeton K."/>
            <person name="Luo Z."/>
            <person name="Davy M."/>
            <person name="Cheng C."/>
            <person name="Mcneilage M."/>
            <person name="Scaglione D."/>
            <person name="Liu Y."/>
            <person name="Zhang Q."/>
            <person name="Datson P."/>
            <person name="De Silva N."/>
            <person name="Gardiner S."/>
            <person name="Bassett H."/>
            <person name="Chagne D."/>
            <person name="Mccallum J."/>
            <person name="Dzierzon H."/>
            <person name="Deng C."/>
            <person name="Wang Y.-Y."/>
            <person name="Barron N."/>
            <person name="Manako K."/>
            <person name="Bowen J."/>
            <person name="Foster T."/>
            <person name="Erridge Z."/>
            <person name="Tiffin H."/>
            <person name="Waite C."/>
            <person name="Davies K."/>
            <person name="Grierson E."/>
            <person name="Laing W."/>
            <person name="Kirk R."/>
            <person name="Chen X."/>
            <person name="Wood M."/>
            <person name="Montefiori M."/>
            <person name="Brummell D."/>
            <person name="Schwinn K."/>
            <person name="Catanach A."/>
            <person name="Fullerton C."/>
            <person name="Li D."/>
            <person name="Meiyalaghan S."/>
            <person name="Nieuwenhuizen N."/>
            <person name="Read N."/>
            <person name="Prakash R."/>
            <person name="Hunter D."/>
            <person name="Zhang H."/>
            <person name="Mckenzie M."/>
            <person name="Knabel M."/>
            <person name="Harris A."/>
            <person name="Allan A."/>
            <person name="Chen A."/>
            <person name="Janssen B."/>
            <person name="Plunkett B."/>
            <person name="Dwamena C."/>
            <person name="Voogd C."/>
            <person name="Leif D."/>
            <person name="Lafferty D."/>
            <person name="Souleyre E."/>
            <person name="Varkonyi-Gasic E."/>
            <person name="Gambi F."/>
            <person name="Hanley J."/>
            <person name="Yao J.-L."/>
            <person name="Cheung J."/>
            <person name="David K."/>
            <person name="Warren B."/>
            <person name="Marsh K."/>
            <person name="Snowden K."/>
            <person name="Lin-Wang K."/>
            <person name="Brian L."/>
            <person name="Martinez-Sanchez M."/>
            <person name="Wang M."/>
            <person name="Ileperuma N."/>
            <person name="Macnee N."/>
            <person name="Campin R."/>
            <person name="Mcatee P."/>
            <person name="Drummond R."/>
            <person name="Espley R."/>
            <person name="Ireland H."/>
            <person name="Wu R."/>
            <person name="Atkinson R."/>
            <person name="Karunairetnam S."/>
            <person name="Bulley S."/>
            <person name="Chunkath S."/>
            <person name="Hanley Z."/>
            <person name="Storey R."/>
            <person name="Thrimawithana A."/>
            <person name="Thomson S."/>
            <person name="David C."/>
            <person name="Testolin R."/>
        </authorList>
    </citation>
    <scope>NUCLEOTIDE SEQUENCE [LARGE SCALE GENOMIC DNA]</scope>
    <source>
        <strain evidence="3">cv. Red5</strain>
        <tissue evidence="2">Young leaf</tissue>
    </source>
</reference>
<keyword evidence="2" id="KW-0648">Protein biosynthesis</keyword>
<reference evidence="3" key="2">
    <citation type="journal article" date="2018" name="BMC Genomics">
        <title>A manually annotated Actinidia chinensis var. chinensis (kiwifruit) genome highlights the challenges associated with draft genomes and gene prediction in plants.</title>
        <authorList>
            <person name="Pilkington S.M."/>
            <person name="Crowhurst R."/>
            <person name="Hilario E."/>
            <person name="Nardozza S."/>
            <person name="Fraser L."/>
            <person name="Peng Y."/>
            <person name="Gunaseelan K."/>
            <person name="Simpson R."/>
            <person name="Tahir J."/>
            <person name="Deroles S.C."/>
            <person name="Templeton K."/>
            <person name="Luo Z."/>
            <person name="Davy M."/>
            <person name="Cheng C."/>
            <person name="McNeilage M."/>
            <person name="Scaglione D."/>
            <person name="Liu Y."/>
            <person name="Zhang Q."/>
            <person name="Datson P."/>
            <person name="De Silva N."/>
            <person name="Gardiner S.E."/>
            <person name="Bassett H."/>
            <person name="Chagne D."/>
            <person name="McCallum J."/>
            <person name="Dzierzon H."/>
            <person name="Deng C."/>
            <person name="Wang Y.Y."/>
            <person name="Barron L."/>
            <person name="Manako K."/>
            <person name="Bowen J."/>
            <person name="Foster T.M."/>
            <person name="Erridge Z.A."/>
            <person name="Tiffin H."/>
            <person name="Waite C.N."/>
            <person name="Davies K.M."/>
            <person name="Grierson E.P."/>
            <person name="Laing W.A."/>
            <person name="Kirk R."/>
            <person name="Chen X."/>
            <person name="Wood M."/>
            <person name="Montefiori M."/>
            <person name="Brummell D.A."/>
            <person name="Schwinn K.E."/>
            <person name="Catanach A."/>
            <person name="Fullerton C."/>
            <person name="Li D."/>
            <person name="Meiyalaghan S."/>
            <person name="Nieuwenhuizen N."/>
            <person name="Read N."/>
            <person name="Prakash R."/>
            <person name="Hunter D."/>
            <person name="Zhang H."/>
            <person name="McKenzie M."/>
            <person name="Knabel M."/>
            <person name="Harris A."/>
            <person name="Allan A.C."/>
            <person name="Gleave A."/>
            <person name="Chen A."/>
            <person name="Janssen B.J."/>
            <person name="Plunkett B."/>
            <person name="Ampomah-Dwamena C."/>
            <person name="Voogd C."/>
            <person name="Leif D."/>
            <person name="Lafferty D."/>
            <person name="Souleyre E.J.F."/>
            <person name="Varkonyi-Gasic E."/>
            <person name="Gambi F."/>
            <person name="Hanley J."/>
            <person name="Yao J.L."/>
            <person name="Cheung J."/>
            <person name="David K.M."/>
            <person name="Warren B."/>
            <person name="Marsh K."/>
            <person name="Snowden K.C."/>
            <person name="Lin-Wang K."/>
            <person name="Brian L."/>
            <person name="Martinez-Sanchez M."/>
            <person name="Wang M."/>
            <person name="Ileperuma N."/>
            <person name="Macnee N."/>
            <person name="Campin R."/>
            <person name="McAtee P."/>
            <person name="Drummond R.S.M."/>
            <person name="Espley R.V."/>
            <person name="Ireland H.S."/>
            <person name="Wu R."/>
            <person name="Atkinson R.G."/>
            <person name="Karunairetnam S."/>
            <person name="Bulley S."/>
            <person name="Chunkath S."/>
            <person name="Hanley Z."/>
            <person name="Storey R."/>
            <person name="Thrimawithana A.H."/>
            <person name="Thomson S."/>
            <person name="David C."/>
            <person name="Testolin R."/>
            <person name="Huang H."/>
            <person name="Hellens R.P."/>
            <person name="Schaffer R.J."/>
        </authorList>
    </citation>
    <scope>NUCLEOTIDE SEQUENCE [LARGE SCALE GENOMIC DNA]</scope>
    <source>
        <strain evidence="3">cv. Red5</strain>
    </source>
</reference>
<keyword evidence="2" id="KW-0396">Initiation factor</keyword>
<dbReference type="EMBL" id="NKQK01000017">
    <property type="protein sequence ID" value="PSS06345.1"/>
    <property type="molecule type" value="Genomic_DNA"/>
</dbReference>
<organism evidence="2 3">
    <name type="scientific">Actinidia chinensis var. chinensis</name>
    <name type="common">Chinese soft-hair kiwi</name>
    <dbReference type="NCBI Taxonomy" id="1590841"/>
    <lineage>
        <taxon>Eukaryota</taxon>
        <taxon>Viridiplantae</taxon>
        <taxon>Streptophyta</taxon>
        <taxon>Embryophyta</taxon>
        <taxon>Tracheophyta</taxon>
        <taxon>Spermatophyta</taxon>
        <taxon>Magnoliopsida</taxon>
        <taxon>eudicotyledons</taxon>
        <taxon>Gunneridae</taxon>
        <taxon>Pentapetalae</taxon>
        <taxon>asterids</taxon>
        <taxon>Ericales</taxon>
        <taxon>Actinidiaceae</taxon>
        <taxon>Actinidia</taxon>
    </lineage>
</organism>
<dbReference type="OrthoDB" id="691424at2759"/>
<evidence type="ECO:0000313" key="2">
    <source>
        <dbReference type="EMBL" id="PSS06345.1"/>
    </source>
</evidence>
<evidence type="ECO:0000256" key="1">
    <source>
        <dbReference type="SAM" id="MobiDB-lite"/>
    </source>
</evidence>